<evidence type="ECO:0000313" key="1">
    <source>
        <dbReference type="EMBL" id="ALA57410.1"/>
    </source>
</evidence>
<dbReference type="EMBL" id="CP011801">
    <property type="protein sequence ID" value="ALA57410.1"/>
    <property type="molecule type" value="Genomic_DNA"/>
</dbReference>
<gene>
    <name evidence="1" type="ORF">NITMOv2_0978</name>
</gene>
<keyword evidence="2" id="KW-1185">Reference proteome</keyword>
<organism evidence="1 2">
    <name type="scientific">Nitrospira moscoviensis</name>
    <dbReference type="NCBI Taxonomy" id="42253"/>
    <lineage>
        <taxon>Bacteria</taxon>
        <taxon>Pseudomonadati</taxon>
        <taxon>Nitrospirota</taxon>
        <taxon>Nitrospiria</taxon>
        <taxon>Nitrospirales</taxon>
        <taxon>Nitrospiraceae</taxon>
        <taxon>Nitrospira</taxon>
    </lineage>
</organism>
<name>A0A0K2G910_NITMO</name>
<dbReference type="STRING" id="42253.NITMOv2_0978"/>
<proteinExistence type="predicted"/>
<dbReference type="AlphaFoldDB" id="A0A0K2G910"/>
<protein>
    <submittedName>
        <fullName evidence="1">Uncharacterized protein</fullName>
    </submittedName>
</protein>
<dbReference type="KEGG" id="nmv:NITMOv2_0978"/>
<evidence type="ECO:0000313" key="2">
    <source>
        <dbReference type="Proteomes" id="UP000069205"/>
    </source>
</evidence>
<sequence>MDVLAPRSREWRRPHCAGYHTWLKVSGPSPQKGGRGLNLIGLDEAVGLTLRRTAC</sequence>
<accession>A0A0K2G910</accession>
<reference evidence="1 2" key="1">
    <citation type="journal article" date="2015" name="Proc. Natl. Acad. Sci. U.S.A.">
        <title>Expanded metabolic versatility of ubiquitous nitrite-oxidizing bacteria from the genus Nitrospira.</title>
        <authorList>
            <person name="Koch H."/>
            <person name="Lucker S."/>
            <person name="Albertsen M."/>
            <person name="Kitzinger K."/>
            <person name="Herbold C."/>
            <person name="Spieck E."/>
            <person name="Nielsen P.H."/>
            <person name="Wagner M."/>
            <person name="Daims H."/>
        </authorList>
    </citation>
    <scope>NUCLEOTIDE SEQUENCE [LARGE SCALE GENOMIC DNA]</scope>
    <source>
        <strain evidence="1 2">NSP M-1</strain>
    </source>
</reference>
<dbReference type="PATRIC" id="fig|42253.5.peg.959"/>
<dbReference type="Proteomes" id="UP000069205">
    <property type="component" value="Chromosome"/>
</dbReference>